<evidence type="ECO:0008006" key="3">
    <source>
        <dbReference type="Google" id="ProtNLM"/>
    </source>
</evidence>
<dbReference type="InterPro" id="IPR010319">
    <property type="entry name" value="Transglutaminase-like_Cys_pept"/>
</dbReference>
<accession>A0A8E2QCY1</accession>
<keyword evidence="2" id="KW-1185">Reference proteome</keyword>
<dbReference type="PANTHER" id="PTHR39327">
    <property type="match status" value="1"/>
</dbReference>
<dbReference type="SUPFAM" id="SSF54001">
    <property type="entry name" value="Cysteine proteinases"/>
    <property type="match status" value="1"/>
</dbReference>
<evidence type="ECO:0000313" key="1">
    <source>
        <dbReference type="EMBL" id="PNF75216.1"/>
    </source>
</evidence>
<gene>
    <name evidence="1" type="ORF">CXK95_16525</name>
</gene>
<protein>
    <recommendedName>
        <fullName evidence="3">Periplasmic protein</fullName>
    </recommendedName>
</protein>
<dbReference type="RefSeq" id="WP_008570126.1">
    <property type="nucleotide sequence ID" value="NZ_CP065721.1"/>
</dbReference>
<organism evidence="1 2">
    <name type="scientific">Stutzerimonas degradans</name>
    <dbReference type="NCBI Taxonomy" id="2968968"/>
    <lineage>
        <taxon>Bacteria</taxon>
        <taxon>Pseudomonadati</taxon>
        <taxon>Pseudomonadota</taxon>
        <taxon>Gammaproteobacteria</taxon>
        <taxon>Pseudomonadales</taxon>
        <taxon>Pseudomonadaceae</taxon>
        <taxon>Stutzerimonas</taxon>
    </lineage>
</organism>
<comment type="caution">
    <text evidence="1">The sequence shown here is derived from an EMBL/GenBank/DDBJ whole genome shotgun (WGS) entry which is preliminary data.</text>
</comment>
<dbReference type="Proteomes" id="UP000235881">
    <property type="component" value="Unassembled WGS sequence"/>
</dbReference>
<name>A0A8E2QCY1_9GAMM</name>
<sequence>MQSLQSGRASRRRPLVLLLALALLSAPLWNLARSANWQQWDFERIYPVLKKRYGAAEDALPRIAAWQDLLRDSGALPEREQLAEVNRFFNRNIQFSDDIWVWEQDDYWATPVESLIRGAGDCEDYALAKYFTLRRLGVPSEKLRITYVKALRLNQAHMVLTYYATPGADPLVLDNIDGVIRPASQRSDLLPVYAFNAEGLYLPSAGGGKRSGDGKRLSRWQDVLRKMHAEGFTVGEG</sequence>
<evidence type="ECO:0000313" key="2">
    <source>
        <dbReference type="Proteomes" id="UP000235881"/>
    </source>
</evidence>
<dbReference type="Gene3D" id="3.10.620.30">
    <property type="match status" value="1"/>
</dbReference>
<dbReference type="PANTHER" id="PTHR39327:SF1">
    <property type="entry name" value="BLR5470 PROTEIN"/>
    <property type="match status" value="1"/>
</dbReference>
<dbReference type="AlphaFoldDB" id="A0A8E2QCY1"/>
<proteinExistence type="predicted"/>
<dbReference type="EMBL" id="POUK01000007">
    <property type="protein sequence ID" value="PNF75216.1"/>
    <property type="molecule type" value="Genomic_DNA"/>
</dbReference>
<dbReference type="NCBIfam" id="NF045674">
    <property type="entry name" value="CystProtLapG"/>
    <property type="match status" value="1"/>
</dbReference>
<reference evidence="1 2" key="1">
    <citation type="submission" date="2018-01" db="EMBL/GenBank/DDBJ databases">
        <title>Denitrification phenotypes of diverse strains of Pseudomonas stutzeri.</title>
        <authorList>
            <person name="Milligan D.A."/>
            <person name="Bergaust L."/>
            <person name="Bakken L.R."/>
            <person name="Frostegard A."/>
        </authorList>
    </citation>
    <scope>NUCLEOTIDE SEQUENCE [LARGE SCALE GENOMIC DNA]</scope>
    <source>
        <strain evidence="1 2">DSM 50238</strain>
    </source>
</reference>
<dbReference type="Pfam" id="PF06035">
    <property type="entry name" value="Peptidase_C93"/>
    <property type="match status" value="1"/>
</dbReference>
<dbReference type="InterPro" id="IPR038765">
    <property type="entry name" value="Papain-like_cys_pep_sf"/>
</dbReference>